<dbReference type="EMBL" id="QFYP01000001">
    <property type="protein sequence ID" value="RAK58403.1"/>
    <property type="molecule type" value="Genomic_DNA"/>
</dbReference>
<keyword evidence="2" id="KW-0560">Oxidoreductase</keyword>
<protein>
    <submittedName>
        <fullName evidence="4">Amino acid dehydrogenase</fullName>
    </submittedName>
</protein>
<dbReference type="GO" id="GO:0005886">
    <property type="term" value="C:plasma membrane"/>
    <property type="evidence" value="ECO:0007669"/>
    <property type="project" value="TreeGrafter"/>
</dbReference>
<dbReference type="InterPro" id="IPR006076">
    <property type="entry name" value="FAD-dep_OxRdtase"/>
</dbReference>
<dbReference type="Proteomes" id="UP000249842">
    <property type="component" value="Unassembled WGS sequence"/>
</dbReference>
<dbReference type="Pfam" id="PF01266">
    <property type="entry name" value="DAO"/>
    <property type="match status" value="1"/>
</dbReference>
<reference evidence="5" key="1">
    <citation type="submission" date="2018-05" db="EMBL/GenBank/DDBJ databases">
        <authorList>
            <person name="Li X."/>
        </authorList>
    </citation>
    <scope>NUCLEOTIDE SEQUENCE [LARGE SCALE GENOMIC DNA]</scope>
    <source>
        <strain evidence="5">HKS-05</strain>
    </source>
</reference>
<dbReference type="GO" id="GO:0055130">
    <property type="term" value="P:D-alanine catabolic process"/>
    <property type="evidence" value="ECO:0007669"/>
    <property type="project" value="TreeGrafter"/>
</dbReference>
<dbReference type="PANTHER" id="PTHR13847:SF280">
    <property type="entry name" value="D-AMINO ACID DEHYDROGENASE"/>
    <property type="match status" value="1"/>
</dbReference>
<dbReference type="OrthoDB" id="9805337at2"/>
<comment type="similarity">
    <text evidence="1">Belongs to the DadA oxidoreductase family.</text>
</comment>
<evidence type="ECO:0000313" key="4">
    <source>
        <dbReference type="EMBL" id="RAK58403.1"/>
    </source>
</evidence>
<evidence type="ECO:0000256" key="1">
    <source>
        <dbReference type="ARBA" id="ARBA00009410"/>
    </source>
</evidence>
<dbReference type="GO" id="GO:0005737">
    <property type="term" value="C:cytoplasm"/>
    <property type="evidence" value="ECO:0007669"/>
    <property type="project" value="TreeGrafter"/>
</dbReference>
<dbReference type="SUPFAM" id="SSF54373">
    <property type="entry name" value="FAD-linked reductases, C-terminal domain"/>
    <property type="match status" value="1"/>
</dbReference>
<evidence type="ECO:0000259" key="3">
    <source>
        <dbReference type="Pfam" id="PF01266"/>
    </source>
</evidence>
<proteinExistence type="inferred from homology"/>
<dbReference type="InterPro" id="IPR036188">
    <property type="entry name" value="FAD/NAD-bd_sf"/>
</dbReference>
<dbReference type="Gene3D" id="3.50.50.60">
    <property type="entry name" value="FAD/NAD(P)-binding domain"/>
    <property type="match status" value="2"/>
</dbReference>
<evidence type="ECO:0000313" key="5">
    <source>
        <dbReference type="Proteomes" id="UP000249842"/>
    </source>
</evidence>
<dbReference type="PANTHER" id="PTHR13847">
    <property type="entry name" value="SARCOSINE DEHYDROGENASE-RELATED"/>
    <property type="match status" value="1"/>
</dbReference>
<evidence type="ECO:0000256" key="2">
    <source>
        <dbReference type="ARBA" id="ARBA00023002"/>
    </source>
</evidence>
<dbReference type="SUPFAM" id="SSF51905">
    <property type="entry name" value="FAD/NAD(P)-binding domain"/>
    <property type="match status" value="1"/>
</dbReference>
<feature type="domain" description="FAD dependent oxidoreductase" evidence="3">
    <location>
        <begin position="23"/>
        <end position="417"/>
    </location>
</feature>
<dbReference type="GO" id="GO:0008718">
    <property type="term" value="F:D-amino-acid dehydrogenase activity"/>
    <property type="evidence" value="ECO:0007669"/>
    <property type="project" value="TreeGrafter"/>
</dbReference>
<sequence>MNGVIQAESSAAARSRSGGDVVDVVVAGAGVVGVATAYAMARRGLSVALVDRNRGPALGASYANGAQLSYAYSDALGSPSLIKKLPSLAMGADPLFHLKGALDPGLIDWGLRFLAASTTAAHNASTLATLKLGLESQRAMHALLERHPIAFAHAVAGKMHLYFDPESLASAAKTVALKRRHGAVQQVLTAAEAIVIEPALGAAKGLVGVVYSPEDEVGDPHRFSEQLIEVLRRDYGVRTLFNVDVQDAEFAADAVTLVGTAGARVTGRTLVVALGIEAKGFLARQGVRVPLLPMKGYSFTASAGPRAPRVSITDTARKLVFCQLGGKIRVAGVAELGSRDLRVDPQRLAALVATARESLPGAADYSGIAGGWAGLRPMTPSSVPIIARPRERLIVNVGHGMLGWTLAMGSAERAADLLLGAGQF</sequence>
<accession>A0A328ATH9</accession>
<name>A0A328ATH9_9CAUL</name>
<gene>
    <name evidence="4" type="ORF">DJ021_00550</name>
</gene>
<organism evidence="4 5">
    <name type="scientific">Phenylobacterium hankyongense</name>
    <dbReference type="NCBI Taxonomy" id="1813876"/>
    <lineage>
        <taxon>Bacteria</taxon>
        <taxon>Pseudomonadati</taxon>
        <taxon>Pseudomonadota</taxon>
        <taxon>Alphaproteobacteria</taxon>
        <taxon>Caulobacterales</taxon>
        <taxon>Caulobacteraceae</taxon>
        <taxon>Phenylobacterium</taxon>
    </lineage>
</organism>
<dbReference type="AlphaFoldDB" id="A0A328ATH9"/>
<keyword evidence="5" id="KW-1185">Reference proteome</keyword>
<dbReference type="Gene3D" id="3.30.9.10">
    <property type="entry name" value="D-Amino Acid Oxidase, subunit A, domain 2"/>
    <property type="match status" value="1"/>
</dbReference>
<comment type="caution">
    <text evidence="4">The sequence shown here is derived from an EMBL/GenBank/DDBJ whole genome shotgun (WGS) entry which is preliminary data.</text>
</comment>